<reference evidence="4" key="1">
    <citation type="submission" date="2025-08" db="UniProtKB">
        <authorList>
            <consortium name="RefSeq"/>
        </authorList>
    </citation>
    <scope>IDENTIFICATION</scope>
</reference>
<dbReference type="SUPFAM" id="SSF54695">
    <property type="entry name" value="POZ domain"/>
    <property type="match status" value="1"/>
</dbReference>
<dbReference type="InterPro" id="IPR003131">
    <property type="entry name" value="T1-type_BTB"/>
</dbReference>
<dbReference type="RefSeq" id="XP_023938724.1">
    <property type="nucleotide sequence ID" value="XM_024082956.2"/>
</dbReference>
<dbReference type="GeneID" id="112046337"/>
<organism evidence="3 4">
    <name type="scientific">Bicyclus anynana</name>
    <name type="common">Squinting bush brown butterfly</name>
    <dbReference type="NCBI Taxonomy" id="110368"/>
    <lineage>
        <taxon>Eukaryota</taxon>
        <taxon>Metazoa</taxon>
        <taxon>Ecdysozoa</taxon>
        <taxon>Arthropoda</taxon>
        <taxon>Hexapoda</taxon>
        <taxon>Insecta</taxon>
        <taxon>Pterygota</taxon>
        <taxon>Neoptera</taxon>
        <taxon>Endopterygota</taxon>
        <taxon>Lepidoptera</taxon>
        <taxon>Glossata</taxon>
        <taxon>Ditrysia</taxon>
        <taxon>Papilionoidea</taxon>
        <taxon>Nymphalidae</taxon>
        <taxon>Satyrinae</taxon>
        <taxon>Satyrini</taxon>
        <taxon>Mycalesina</taxon>
        <taxon>Bicyclus</taxon>
    </lineage>
</organism>
<dbReference type="GO" id="GO:0051260">
    <property type="term" value="P:protein homooligomerization"/>
    <property type="evidence" value="ECO:0007669"/>
    <property type="project" value="InterPro"/>
</dbReference>
<protein>
    <submittedName>
        <fullName evidence="4">BTB/POZ domain-containing protein Tiwaz</fullName>
    </submittedName>
</protein>
<gene>
    <name evidence="4" type="primary">LOC112046337</name>
</gene>
<name>A0A6J1MVZ7_BICAN</name>
<feature type="compositionally biased region" description="Basic and acidic residues" evidence="1">
    <location>
        <begin position="1"/>
        <end position="18"/>
    </location>
</feature>
<dbReference type="SMART" id="SM00225">
    <property type="entry name" value="BTB"/>
    <property type="match status" value="1"/>
</dbReference>
<evidence type="ECO:0000313" key="4">
    <source>
        <dbReference type="RefSeq" id="XP_023938724.1"/>
    </source>
</evidence>
<feature type="region of interest" description="Disordered" evidence="1">
    <location>
        <begin position="1"/>
        <end position="20"/>
    </location>
</feature>
<accession>A0A6J1MVZ7</accession>
<dbReference type="KEGG" id="bany:112046337"/>
<dbReference type="AlphaFoldDB" id="A0A6J1MVZ7"/>
<evidence type="ECO:0000259" key="2">
    <source>
        <dbReference type="SMART" id="SM00225"/>
    </source>
</evidence>
<dbReference type="OrthoDB" id="2414723at2759"/>
<feature type="domain" description="BTB" evidence="2">
    <location>
        <begin position="100"/>
        <end position="200"/>
    </location>
</feature>
<dbReference type="PANTHER" id="PTHR14499">
    <property type="entry name" value="POTASSIUM CHANNEL TETRAMERIZATION DOMAIN-CONTAINING"/>
    <property type="match status" value="1"/>
</dbReference>
<dbReference type="Pfam" id="PF02214">
    <property type="entry name" value="BTB_2"/>
    <property type="match status" value="1"/>
</dbReference>
<dbReference type="InterPro" id="IPR000210">
    <property type="entry name" value="BTB/POZ_dom"/>
</dbReference>
<dbReference type="Proteomes" id="UP001652582">
    <property type="component" value="Chromosome Z"/>
</dbReference>
<proteinExistence type="predicted"/>
<keyword evidence="3" id="KW-1185">Reference proteome</keyword>
<dbReference type="Gene3D" id="3.30.710.10">
    <property type="entry name" value="Potassium Channel Kv1.1, Chain A"/>
    <property type="match status" value="1"/>
</dbReference>
<sequence length="208" mass="24287">MDIDEHSLQNENEQEKGPYDLQWRPRSRRTYQQHNIGYRNQKIERMEQYSIADLPDITTYMIGKSTEADIRTKAGPAFNNRMTDRVKPVPKAATPAHDEAPVHIDVGGVIYTSSLRTLTKYPDSKLGMMFSGRIPIIVDNLKQHYFIDRDGLMFRHILNFLRNDTVLVPPDYKYLDLLLSEAEFFHLDDMISQLRVLKNLRVSKKLFT</sequence>
<dbReference type="CTD" id="37456"/>
<dbReference type="InterPro" id="IPR011333">
    <property type="entry name" value="SKP1/BTB/POZ_sf"/>
</dbReference>
<evidence type="ECO:0000313" key="3">
    <source>
        <dbReference type="Proteomes" id="UP001652582"/>
    </source>
</evidence>
<dbReference type="PANTHER" id="PTHR14499:SF67">
    <property type="entry name" value="BTB_POZ DOMAIN-CONTAINING PROTEIN TIWAZ"/>
    <property type="match status" value="1"/>
</dbReference>
<evidence type="ECO:0000256" key="1">
    <source>
        <dbReference type="SAM" id="MobiDB-lite"/>
    </source>
</evidence>